<feature type="chain" id="PRO_5002257975" evidence="1">
    <location>
        <begin position="22"/>
        <end position="251"/>
    </location>
</feature>
<evidence type="ECO:0000313" key="2">
    <source>
        <dbReference type="EMBL" id="KIW90157.1"/>
    </source>
</evidence>
<keyword evidence="3" id="KW-1185">Reference proteome</keyword>
<reference evidence="2" key="1">
    <citation type="submission" date="2015-01" db="EMBL/GenBank/DDBJ databases">
        <title>The Genome Sequence of Cladophialophora bantiana CBS 173.52.</title>
        <authorList>
            <consortium name="The Broad Institute Genomics Platform"/>
            <person name="Cuomo C."/>
            <person name="de Hoog S."/>
            <person name="Gorbushina A."/>
            <person name="Stielow B."/>
            <person name="Teixiera M."/>
            <person name="Abouelleil A."/>
            <person name="Chapman S.B."/>
            <person name="Priest M."/>
            <person name="Young S.K."/>
            <person name="Wortman J."/>
            <person name="Nusbaum C."/>
            <person name="Birren B."/>
        </authorList>
    </citation>
    <scope>NUCLEOTIDE SEQUENCE [LARGE SCALE GENOMIC DNA]</scope>
    <source>
        <strain evidence="2">CBS 173.52</strain>
    </source>
</reference>
<feature type="signal peptide" evidence="1">
    <location>
        <begin position="1"/>
        <end position="21"/>
    </location>
</feature>
<dbReference type="HOGENOM" id="CLU_1107170_0_0_1"/>
<proteinExistence type="predicted"/>
<sequence length="251" mass="28855">MVTVLALILLLTNLSTSLTSATLPSPRSSQLTETLASSIVSRSIIPAGCYATIPVGWGDYLVNRTINICYPYLEPTCERLAKATLAKWTDFCAQWDSEGKNPAKTCQWKTNKPFTTYKDAPEHDESLNMPYRVPGPLRCCPPPYEGLGVASFHMQDNICRMWKVKNDGEYRYYSQNFPLYGVYDEEYNYENMNIWSYDDRTGISDHITLLDEEAREDLRTDYFPLTLEDLIKAENDDNRKENRHGHLSPFY</sequence>
<name>A0A0D2FUD4_CLAB1</name>
<dbReference type="AlphaFoldDB" id="A0A0D2FUD4"/>
<dbReference type="EMBL" id="KN846993">
    <property type="protein sequence ID" value="KIW90157.1"/>
    <property type="molecule type" value="Genomic_DNA"/>
</dbReference>
<evidence type="ECO:0000256" key="1">
    <source>
        <dbReference type="SAM" id="SignalP"/>
    </source>
</evidence>
<dbReference type="VEuPathDB" id="FungiDB:Z519_08800"/>
<gene>
    <name evidence="2" type="ORF">Z519_08800</name>
</gene>
<dbReference type="GeneID" id="27701728"/>
<keyword evidence="1" id="KW-0732">Signal</keyword>
<evidence type="ECO:0000313" key="3">
    <source>
        <dbReference type="Proteomes" id="UP000053789"/>
    </source>
</evidence>
<dbReference type="OrthoDB" id="4127905at2759"/>
<accession>A0A0D2FUD4</accession>
<dbReference type="Proteomes" id="UP000053789">
    <property type="component" value="Unassembled WGS sequence"/>
</dbReference>
<dbReference type="RefSeq" id="XP_016616826.1">
    <property type="nucleotide sequence ID" value="XM_016766528.1"/>
</dbReference>
<protein>
    <submittedName>
        <fullName evidence="2">Uncharacterized protein</fullName>
    </submittedName>
</protein>
<organism evidence="2 3">
    <name type="scientific">Cladophialophora bantiana (strain ATCC 10958 / CBS 173.52 / CDC B-1940 / NIH 8579)</name>
    <name type="common">Xylohypha bantiana</name>
    <dbReference type="NCBI Taxonomy" id="1442370"/>
    <lineage>
        <taxon>Eukaryota</taxon>
        <taxon>Fungi</taxon>
        <taxon>Dikarya</taxon>
        <taxon>Ascomycota</taxon>
        <taxon>Pezizomycotina</taxon>
        <taxon>Eurotiomycetes</taxon>
        <taxon>Chaetothyriomycetidae</taxon>
        <taxon>Chaetothyriales</taxon>
        <taxon>Herpotrichiellaceae</taxon>
        <taxon>Cladophialophora</taxon>
    </lineage>
</organism>